<gene>
    <name evidence="4" type="ORF">DPMN_103587</name>
</gene>
<feature type="domain" description="Sushi" evidence="3">
    <location>
        <begin position="1"/>
        <end position="52"/>
    </location>
</feature>
<dbReference type="EMBL" id="JAIWYP010000004">
    <property type="protein sequence ID" value="KAH3830345.1"/>
    <property type="molecule type" value="Genomic_DNA"/>
</dbReference>
<evidence type="ECO:0000256" key="1">
    <source>
        <dbReference type="ARBA" id="ARBA00023157"/>
    </source>
</evidence>
<sequence>MAPKHGNVSNTNTTYGSIATISCQTGYILRDSGMVTCDSNGHWNSTSQMCTIIGECCSI</sequence>
<name>A0A9D4JZB4_DREPO</name>
<dbReference type="InterPro" id="IPR000436">
    <property type="entry name" value="Sushi_SCR_CCP_dom"/>
</dbReference>
<feature type="disulfide bond" evidence="2">
    <location>
        <begin position="23"/>
        <end position="50"/>
    </location>
</feature>
<keyword evidence="2" id="KW-0768">Sushi</keyword>
<keyword evidence="5" id="KW-1185">Reference proteome</keyword>
<dbReference type="SUPFAM" id="SSF57535">
    <property type="entry name" value="Complement control module/SCR domain"/>
    <property type="match status" value="1"/>
</dbReference>
<dbReference type="SMART" id="SM00032">
    <property type="entry name" value="CCP"/>
    <property type="match status" value="1"/>
</dbReference>
<dbReference type="Gene3D" id="2.10.70.10">
    <property type="entry name" value="Complement Module, domain 1"/>
    <property type="match status" value="1"/>
</dbReference>
<evidence type="ECO:0000256" key="2">
    <source>
        <dbReference type="PROSITE-ProRule" id="PRU00302"/>
    </source>
</evidence>
<organism evidence="4 5">
    <name type="scientific">Dreissena polymorpha</name>
    <name type="common">Zebra mussel</name>
    <name type="synonym">Mytilus polymorpha</name>
    <dbReference type="NCBI Taxonomy" id="45954"/>
    <lineage>
        <taxon>Eukaryota</taxon>
        <taxon>Metazoa</taxon>
        <taxon>Spiralia</taxon>
        <taxon>Lophotrochozoa</taxon>
        <taxon>Mollusca</taxon>
        <taxon>Bivalvia</taxon>
        <taxon>Autobranchia</taxon>
        <taxon>Heteroconchia</taxon>
        <taxon>Euheterodonta</taxon>
        <taxon>Imparidentia</taxon>
        <taxon>Neoheterodontei</taxon>
        <taxon>Myida</taxon>
        <taxon>Dreissenoidea</taxon>
        <taxon>Dreissenidae</taxon>
        <taxon>Dreissena</taxon>
    </lineage>
</organism>
<dbReference type="Proteomes" id="UP000828390">
    <property type="component" value="Unassembled WGS sequence"/>
</dbReference>
<evidence type="ECO:0000313" key="4">
    <source>
        <dbReference type="EMBL" id="KAH3830345.1"/>
    </source>
</evidence>
<dbReference type="Pfam" id="PF00084">
    <property type="entry name" value="Sushi"/>
    <property type="match status" value="1"/>
</dbReference>
<dbReference type="PROSITE" id="PS51257">
    <property type="entry name" value="PROKAR_LIPOPROTEIN"/>
    <property type="match status" value="1"/>
</dbReference>
<dbReference type="InterPro" id="IPR035976">
    <property type="entry name" value="Sushi/SCR/CCP_sf"/>
</dbReference>
<comment type="caution">
    <text evidence="2">Lacks conserved residue(s) required for the propagation of feature annotation.</text>
</comment>
<reference evidence="4" key="2">
    <citation type="submission" date="2020-11" db="EMBL/GenBank/DDBJ databases">
        <authorList>
            <person name="McCartney M.A."/>
            <person name="Auch B."/>
            <person name="Kono T."/>
            <person name="Mallez S."/>
            <person name="Becker A."/>
            <person name="Gohl D.M."/>
            <person name="Silverstein K.A.T."/>
            <person name="Koren S."/>
            <person name="Bechman K.B."/>
            <person name="Herman A."/>
            <person name="Abrahante J.E."/>
            <person name="Garbe J."/>
        </authorList>
    </citation>
    <scope>NUCLEOTIDE SEQUENCE</scope>
    <source>
        <strain evidence="4">Duluth1</strain>
        <tissue evidence="4">Whole animal</tissue>
    </source>
</reference>
<protein>
    <recommendedName>
        <fullName evidence="3">Sushi domain-containing protein</fullName>
    </recommendedName>
</protein>
<comment type="caution">
    <text evidence="4">The sequence shown here is derived from an EMBL/GenBank/DDBJ whole genome shotgun (WGS) entry which is preliminary data.</text>
</comment>
<dbReference type="PROSITE" id="PS50923">
    <property type="entry name" value="SUSHI"/>
    <property type="match status" value="1"/>
</dbReference>
<dbReference type="AlphaFoldDB" id="A0A9D4JZB4"/>
<reference evidence="4" key="1">
    <citation type="journal article" date="2019" name="bioRxiv">
        <title>The Genome of the Zebra Mussel, Dreissena polymorpha: A Resource for Invasive Species Research.</title>
        <authorList>
            <person name="McCartney M.A."/>
            <person name="Auch B."/>
            <person name="Kono T."/>
            <person name="Mallez S."/>
            <person name="Zhang Y."/>
            <person name="Obille A."/>
            <person name="Becker A."/>
            <person name="Abrahante J.E."/>
            <person name="Garbe J."/>
            <person name="Badalamenti J.P."/>
            <person name="Herman A."/>
            <person name="Mangelson H."/>
            <person name="Liachko I."/>
            <person name="Sullivan S."/>
            <person name="Sone E.D."/>
            <person name="Koren S."/>
            <person name="Silverstein K.A.T."/>
            <person name="Beckman K.B."/>
            <person name="Gohl D.M."/>
        </authorList>
    </citation>
    <scope>NUCLEOTIDE SEQUENCE</scope>
    <source>
        <strain evidence="4">Duluth1</strain>
        <tissue evidence="4">Whole animal</tissue>
    </source>
</reference>
<proteinExistence type="predicted"/>
<dbReference type="CDD" id="cd00033">
    <property type="entry name" value="CCP"/>
    <property type="match status" value="1"/>
</dbReference>
<accession>A0A9D4JZB4</accession>
<evidence type="ECO:0000313" key="5">
    <source>
        <dbReference type="Proteomes" id="UP000828390"/>
    </source>
</evidence>
<keyword evidence="1 2" id="KW-1015">Disulfide bond</keyword>
<evidence type="ECO:0000259" key="3">
    <source>
        <dbReference type="PROSITE" id="PS50923"/>
    </source>
</evidence>